<name>W0JWG4_9EURY</name>
<evidence type="ECO:0000256" key="1">
    <source>
        <dbReference type="ARBA" id="ARBA00008791"/>
    </source>
</evidence>
<dbReference type="GeneID" id="25146985"/>
<dbReference type="Gene3D" id="3.40.50.620">
    <property type="entry name" value="HUPs"/>
    <property type="match status" value="1"/>
</dbReference>
<protein>
    <recommendedName>
        <fullName evidence="2">UspA domain-containing protein</fullName>
    </recommendedName>
</protein>
<dbReference type="PATRIC" id="fig|797299.3.peg.3325"/>
<dbReference type="eggNOG" id="arCOG03050">
    <property type="taxonomic scope" value="Archaea"/>
</dbReference>
<dbReference type="RefSeq" id="WP_049954459.1">
    <property type="nucleotide sequence ID" value="NZ_CP007056.1"/>
</dbReference>
<evidence type="ECO:0000313" key="3">
    <source>
        <dbReference type="EMBL" id="AHG01590.1"/>
    </source>
</evidence>
<reference evidence="3 4" key="1">
    <citation type="submission" date="2014-01" db="EMBL/GenBank/DDBJ databases">
        <authorList>
            <consortium name="DOE Joint Genome Institute"/>
            <person name="Anderson I."/>
            <person name="Huntemann M."/>
            <person name="Han J."/>
            <person name="Chen A."/>
            <person name="Kyrpides N."/>
            <person name="Mavromatis K."/>
            <person name="Markowitz V."/>
            <person name="Palaniappan K."/>
            <person name="Ivanova N."/>
            <person name="Schaumberg A."/>
            <person name="Pati A."/>
            <person name="Liolios K."/>
            <person name="Nordberg H.P."/>
            <person name="Cantor M.N."/>
            <person name="Hua S.X."/>
            <person name="Woyke T."/>
        </authorList>
    </citation>
    <scope>NUCLEOTIDE SEQUENCE [LARGE SCALE GENOMIC DNA]</scope>
    <source>
        <strain evidence="3 4">XH-48</strain>
        <plasmid evidence="4">1</plasmid>
    </source>
</reference>
<sequence length="130" mass="14045">MTTILLSIDTDVARAKAQAESLISLPIETAETNVVLYHVFRADDEGADANALKSVAEAKRRLEKEGFDIEVSQSSGDATRNILEKAEEIDADIISLAGRKRSPTGKALFGSVTQNVILKSDRTVLLETAE</sequence>
<comment type="similarity">
    <text evidence="1">Belongs to the universal stress protein A family.</text>
</comment>
<keyword evidence="3" id="KW-0614">Plasmid</keyword>
<dbReference type="InterPro" id="IPR014729">
    <property type="entry name" value="Rossmann-like_a/b/a_fold"/>
</dbReference>
<dbReference type="PANTHER" id="PTHR46268:SF6">
    <property type="entry name" value="UNIVERSAL STRESS PROTEIN UP12"/>
    <property type="match status" value="1"/>
</dbReference>
<keyword evidence="4" id="KW-1185">Reference proteome</keyword>
<dbReference type="Pfam" id="PF00582">
    <property type="entry name" value="Usp"/>
    <property type="match status" value="1"/>
</dbReference>
<dbReference type="OrthoDB" id="281037at2157"/>
<evidence type="ECO:0000313" key="4">
    <source>
        <dbReference type="Proteomes" id="UP000019024"/>
    </source>
</evidence>
<gene>
    <name evidence="3" type="ORF">HALLA_04115</name>
</gene>
<organism evidence="3 4">
    <name type="scientific">Halostagnicola larsenii XH-48</name>
    <dbReference type="NCBI Taxonomy" id="797299"/>
    <lineage>
        <taxon>Archaea</taxon>
        <taxon>Methanobacteriati</taxon>
        <taxon>Methanobacteriota</taxon>
        <taxon>Stenosarchaea group</taxon>
        <taxon>Halobacteria</taxon>
        <taxon>Halobacteriales</taxon>
        <taxon>Natrialbaceae</taxon>
        <taxon>Halostagnicola</taxon>
    </lineage>
</organism>
<dbReference type="Proteomes" id="UP000019024">
    <property type="component" value="Plasmid unnamed"/>
</dbReference>
<dbReference type="PANTHER" id="PTHR46268">
    <property type="entry name" value="STRESS RESPONSE PROTEIN NHAX"/>
    <property type="match status" value="1"/>
</dbReference>
<dbReference type="AlphaFoldDB" id="W0JWG4"/>
<evidence type="ECO:0000259" key="2">
    <source>
        <dbReference type="Pfam" id="PF00582"/>
    </source>
</evidence>
<feature type="domain" description="UspA" evidence="2">
    <location>
        <begin position="47"/>
        <end position="125"/>
    </location>
</feature>
<dbReference type="SUPFAM" id="SSF52402">
    <property type="entry name" value="Adenine nucleotide alpha hydrolases-like"/>
    <property type="match status" value="1"/>
</dbReference>
<dbReference type="CDD" id="cd00293">
    <property type="entry name" value="USP-like"/>
    <property type="match status" value="1"/>
</dbReference>
<dbReference type="KEGG" id="hlr:HALLA_04115"/>
<geneLocation type="plasmid" evidence="3">
    <name>unnamed</name>
</geneLocation>
<accession>W0JWG4</accession>
<proteinExistence type="inferred from homology"/>
<dbReference type="InterPro" id="IPR006016">
    <property type="entry name" value="UspA"/>
</dbReference>
<dbReference type="EMBL" id="CP007056">
    <property type="protein sequence ID" value="AHG01590.1"/>
    <property type="molecule type" value="Genomic_DNA"/>
</dbReference>
<dbReference type="HOGENOM" id="CLU_049301_19_1_2"/>